<dbReference type="PANTHER" id="PTHR12526:SF630">
    <property type="entry name" value="GLYCOSYLTRANSFERASE"/>
    <property type="match status" value="1"/>
</dbReference>
<evidence type="ECO:0000313" key="2">
    <source>
        <dbReference type="Proteomes" id="UP000326903"/>
    </source>
</evidence>
<dbReference type="Gene3D" id="3.40.50.2000">
    <property type="entry name" value="Glycogen Phosphorylase B"/>
    <property type="match status" value="2"/>
</dbReference>
<dbReference type="AlphaFoldDB" id="A0A5J5IKD1"/>
<comment type="caution">
    <text evidence="1">The sequence shown here is derived from an EMBL/GenBank/DDBJ whole genome shotgun (WGS) entry which is preliminary data.</text>
</comment>
<gene>
    <name evidence="1" type="ORF">FW778_05440</name>
</gene>
<dbReference type="RefSeq" id="WP_150413589.1">
    <property type="nucleotide sequence ID" value="NZ_VYQF01000001.1"/>
</dbReference>
<proteinExistence type="predicted"/>
<dbReference type="EMBL" id="VYQF01000001">
    <property type="protein sequence ID" value="KAA9041469.1"/>
    <property type="molecule type" value="Genomic_DNA"/>
</dbReference>
<dbReference type="Proteomes" id="UP000326903">
    <property type="component" value="Unassembled WGS sequence"/>
</dbReference>
<accession>A0A5J5IKD1</accession>
<reference evidence="1 2" key="1">
    <citation type="submission" date="2019-09" db="EMBL/GenBank/DDBJ databases">
        <title>Draft genome sequence of Ginsengibacter sp. BR5-29.</title>
        <authorList>
            <person name="Im W.-T."/>
        </authorList>
    </citation>
    <scope>NUCLEOTIDE SEQUENCE [LARGE SCALE GENOMIC DNA]</scope>
    <source>
        <strain evidence="1 2">BR5-29</strain>
    </source>
</reference>
<dbReference type="PANTHER" id="PTHR12526">
    <property type="entry name" value="GLYCOSYLTRANSFERASE"/>
    <property type="match status" value="1"/>
</dbReference>
<evidence type="ECO:0000313" key="1">
    <source>
        <dbReference type="EMBL" id="KAA9041469.1"/>
    </source>
</evidence>
<name>A0A5J5IKD1_9BACT</name>
<keyword evidence="1" id="KW-0808">Transferase</keyword>
<dbReference type="GO" id="GO:0016740">
    <property type="term" value="F:transferase activity"/>
    <property type="evidence" value="ECO:0007669"/>
    <property type="project" value="UniProtKB-KW"/>
</dbReference>
<sequence>MNILICSKLFFPENEIGAIRPTNFAKYLNAMGHSVTVLTGVPKSLFLGSQQLNDSIHIERVDHSGFALKLISGVENRISNRESQLALSRIQSQKKQTIINRLYQKFKSFRLEMYNLYLEIDWFLQAKGVINKKMGDITYDIVLSSFGPLGSHLIGRFVKKSKRANFWVADLRDIMHNEEYSKVINLIYLYFEKEMIKKADSITVISNGLREVLERTVGQQKFRSKNVSVVHNGYENEIETIRAKNNSNILKIAYTGSLYSGKRDMSLLFEAIKELVHEKKIERNKVEIHYAGTSSSDLYEQAYSHGIQDMVHDHGYLLRFQAIELQNSCDFLVVLSWNTRKEQGILSGKFFEYLQAFKPIIAIINGDLKDSELTKMVKDLNLGIACEYVRKDIDLLLLKGYLVNQYNNKILEGNIVFNPNLEQIKEFHYQKISHKLEKICQDMTLKSNLLRG</sequence>
<dbReference type="SUPFAM" id="SSF53756">
    <property type="entry name" value="UDP-Glycosyltransferase/glycogen phosphorylase"/>
    <property type="match status" value="1"/>
</dbReference>
<keyword evidence="2" id="KW-1185">Reference proteome</keyword>
<organism evidence="1 2">
    <name type="scientific">Ginsengibacter hankyongi</name>
    <dbReference type="NCBI Taxonomy" id="2607284"/>
    <lineage>
        <taxon>Bacteria</taxon>
        <taxon>Pseudomonadati</taxon>
        <taxon>Bacteroidota</taxon>
        <taxon>Chitinophagia</taxon>
        <taxon>Chitinophagales</taxon>
        <taxon>Chitinophagaceae</taxon>
        <taxon>Ginsengibacter</taxon>
    </lineage>
</organism>
<protein>
    <submittedName>
        <fullName evidence="1">Glycosyltransferase family 4 protein</fullName>
    </submittedName>
</protein>